<accession>A9KII6</accession>
<dbReference type="NCBIfam" id="NF005250">
    <property type="entry name" value="PRK06761.1"/>
    <property type="match status" value="1"/>
</dbReference>
<keyword evidence="2" id="KW-1185">Reference proteome</keyword>
<dbReference type="HOGENOM" id="CLU_1052616_0_0_9"/>
<dbReference type="InterPro" id="IPR027417">
    <property type="entry name" value="P-loop_NTPase"/>
</dbReference>
<dbReference type="KEGG" id="cpy:Cphy_2070"/>
<proteinExistence type="predicted"/>
<dbReference type="AlphaFoldDB" id="A9KII6"/>
<dbReference type="OrthoDB" id="8211253at2"/>
<dbReference type="RefSeq" id="WP_012200092.1">
    <property type="nucleotide sequence ID" value="NC_010001.1"/>
</dbReference>
<reference evidence="2" key="1">
    <citation type="submission" date="2007-11" db="EMBL/GenBank/DDBJ databases">
        <title>Complete genome sequence of Clostridium phytofermentans ISDg.</title>
        <authorList>
            <person name="Leschine S.B."/>
            <person name="Warnick T.A."/>
            <person name="Blanchard J.L."/>
            <person name="Schnell D.J."/>
            <person name="Petit E.L."/>
            <person name="LaTouf W.G."/>
            <person name="Copeland A."/>
            <person name="Lucas S."/>
            <person name="Lapidus A."/>
            <person name="Barry K."/>
            <person name="Glavina del Rio T."/>
            <person name="Dalin E."/>
            <person name="Tice H."/>
            <person name="Pitluck S."/>
            <person name="Kiss H."/>
            <person name="Brettin T."/>
            <person name="Bruce D."/>
            <person name="Detter J.C."/>
            <person name="Han C."/>
            <person name="Kuske C."/>
            <person name="Schmutz J."/>
            <person name="Larimer F."/>
            <person name="Land M."/>
            <person name="Hauser L."/>
            <person name="Kyrpides N."/>
            <person name="Kim E.A."/>
            <person name="Richardson P."/>
        </authorList>
    </citation>
    <scope>NUCLEOTIDE SEQUENCE [LARGE SCALE GENOMIC DNA]</scope>
    <source>
        <strain evidence="2">ATCC 700394 / DSM 18823 / ISDg</strain>
    </source>
</reference>
<protein>
    <recommendedName>
        <fullName evidence="3">Thymidylate kinase-like domain-containing protein</fullName>
    </recommendedName>
</protein>
<evidence type="ECO:0000313" key="1">
    <source>
        <dbReference type="EMBL" id="ABX42438.1"/>
    </source>
</evidence>
<sequence length="262" mass="30177">MKNIIFIEGVSGVGKSTTVHKLSDKLRSLGYSVKSHVEGDPTSPLDLCWAAYFTIPEYENLLIVYPTFAEELSKNIIYRDDYILLRYQVECTPLYSSELHAKLHKHEFCYNPVNTVPLSKFTEVFTNLWKEFAYNGVSENDYVIFDASLVGHITNDLIRNYNASEAELVEHIETLLHIIRSMNPIIFYLSSDNVCERLIKARDSRKQTPPDNGRIEFWEKRKQIDLSVLSQLSVQSQIIDITNEDWDSAISYIASQVTNTYC</sequence>
<dbReference type="Proteomes" id="UP000000370">
    <property type="component" value="Chromosome"/>
</dbReference>
<dbReference type="EMBL" id="CP000885">
    <property type="protein sequence ID" value="ABX42438.1"/>
    <property type="molecule type" value="Genomic_DNA"/>
</dbReference>
<evidence type="ECO:0008006" key="3">
    <source>
        <dbReference type="Google" id="ProtNLM"/>
    </source>
</evidence>
<name>A9KII6_LACP7</name>
<dbReference type="SUPFAM" id="SSF52540">
    <property type="entry name" value="P-loop containing nucleoside triphosphate hydrolases"/>
    <property type="match status" value="1"/>
</dbReference>
<evidence type="ECO:0000313" key="2">
    <source>
        <dbReference type="Proteomes" id="UP000000370"/>
    </source>
</evidence>
<dbReference type="eggNOG" id="COG0470">
    <property type="taxonomic scope" value="Bacteria"/>
</dbReference>
<dbReference type="STRING" id="357809.Cphy_2070"/>
<gene>
    <name evidence="1" type="ordered locus">Cphy_2070</name>
</gene>
<dbReference type="Gene3D" id="3.40.50.300">
    <property type="entry name" value="P-loop containing nucleotide triphosphate hydrolases"/>
    <property type="match status" value="1"/>
</dbReference>
<organism evidence="1 2">
    <name type="scientific">Lachnoclostridium phytofermentans (strain ATCC 700394 / DSM 18823 / ISDg)</name>
    <name type="common">Clostridium phytofermentans</name>
    <dbReference type="NCBI Taxonomy" id="357809"/>
    <lineage>
        <taxon>Bacteria</taxon>
        <taxon>Bacillati</taxon>
        <taxon>Bacillota</taxon>
        <taxon>Clostridia</taxon>
        <taxon>Lachnospirales</taxon>
        <taxon>Lachnospiraceae</taxon>
    </lineage>
</organism>